<feature type="non-terminal residue" evidence="2">
    <location>
        <position position="219"/>
    </location>
</feature>
<dbReference type="CDD" id="cd00303">
    <property type="entry name" value="retropepsin_like"/>
    <property type="match status" value="1"/>
</dbReference>
<dbReference type="InterPro" id="IPR005162">
    <property type="entry name" value="Retrotrans_gag_dom"/>
</dbReference>
<gene>
    <name evidence="2" type="ORF">CRG98_040545</name>
</gene>
<dbReference type="Pfam" id="PF03732">
    <property type="entry name" value="Retrotrans_gag"/>
    <property type="match status" value="1"/>
</dbReference>
<dbReference type="AlphaFoldDB" id="A0A2I0I503"/>
<evidence type="ECO:0000259" key="1">
    <source>
        <dbReference type="Pfam" id="PF03732"/>
    </source>
</evidence>
<evidence type="ECO:0000313" key="3">
    <source>
        <dbReference type="Proteomes" id="UP000233551"/>
    </source>
</evidence>
<evidence type="ECO:0000313" key="2">
    <source>
        <dbReference type="EMBL" id="PKI39058.1"/>
    </source>
</evidence>
<dbReference type="Proteomes" id="UP000233551">
    <property type="component" value="Unassembled WGS sequence"/>
</dbReference>
<organism evidence="2 3">
    <name type="scientific">Punica granatum</name>
    <name type="common">Pomegranate</name>
    <dbReference type="NCBI Taxonomy" id="22663"/>
    <lineage>
        <taxon>Eukaryota</taxon>
        <taxon>Viridiplantae</taxon>
        <taxon>Streptophyta</taxon>
        <taxon>Embryophyta</taxon>
        <taxon>Tracheophyta</taxon>
        <taxon>Spermatophyta</taxon>
        <taxon>Magnoliopsida</taxon>
        <taxon>eudicotyledons</taxon>
        <taxon>Gunneridae</taxon>
        <taxon>Pentapetalae</taxon>
        <taxon>rosids</taxon>
        <taxon>malvids</taxon>
        <taxon>Myrtales</taxon>
        <taxon>Lythraceae</taxon>
        <taxon>Punica</taxon>
    </lineage>
</organism>
<accession>A0A2I0I503</accession>
<reference evidence="2 3" key="1">
    <citation type="submission" date="2017-11" db="EMBL/GenBank/DDBJ databases">
        <title>De-novo sequencing of pomegranate (Punica granatum L.) genome.</title>
        <authorList>
            <person name="Akparov Z."/>
            <person name="Amiraslanov A."/>
            <person name="Hajiyeva S."/>
            <person name="Abbasov M."/>
            <person name="Kaur K."/>
            <person name="Hamwieh A."/>
            <person name="Solovyev V."/>
            <person name="Salamov A."/>
            <person name="Braich B."/>
            <person name="Kosarev P."/>
            <person name="Mahmoud A."/>
            <person name="Hajiyev E."/>
            <person name="Babayeva S."/>
            <person name="Izzatullayeva V."/>
            <person name="Mammadov A."/>
            <person name="Mammadov A."/>
            <person name="Sharifova S."/>
            <person name="Ojaghi J."/>
            <person name="Eynullazada K."/>
            <person name="Bayramov B."/>
            <person name="Abdulazimova A."/>
            <person name="Shahmuradov I."/>
        </authorList>
    </citation>
    <scope>NUCLEOTIDE SEQUENCE [LARGE SCALE GENOMIC DNA]</scope>
    <source>
        <strain evidence="3">cv. AG2017</strain>
        <tissue evidence="2">Leaf</tissue>
    </source>
</reference>
<proteinExistence type="predicted"/>
<sequence>MVELKNHISSRIDQLAEIVSGLTLQQNQLMAHLQSEGRALQWHQPYVRSLGVEGKTVSWGEYVAGVVARFGDSGYEDPMVDLKNLRQVRSVQDYMTEFDALLNKVAIANGKELRCEKMCKKFQWRMQGREYEADMLLLSLESYDIVLGVQWLSTLGDILWNFKELHMKFMVEGKESVPQGTDSEELKTIKEEQMEKLLQRRDRLARVQLCTLEMACTSR</sequence>
<dbReference type="EMBL" id="PGOL01003911">
    <property type="protein sequence ID" value="PKI39058.1"/>
    <property type="molecule type" value="Genomic_DNA"/>
</dbReference>
<name>A0A2I0I503_PUNGR</name>
<keyword evidence="3" id="KW-1185">Reference proteome</keyword>
<feature type="domain" description="Retrotransposon gag" evidence="1">
    <location>
        <begin position="30"/>
        <end position="107"/>
    </location>
</feature>
<comment type="caution">
    <text evidence="2">The sequence shown here is derived from an EMBL/GenBank/DDBJ whole genome shotgun (WGS) entry which is preliminary data.</text>
</comment>
<protein>
    <recommendedName>
        <fullName evidence="1">Retrotransposon gag domain-containing protein</fullName>
    </recommendedName>
</protein>